<dbReference type="EMBL" id="FNCS01000003">
    <property type="protein sequence ID" value="SDG50797.1"/>
    <property type="molecule type" value="Genomic_DNA"/>
</dbReference>
<gene>
    <name evidence="1" type="ORF">SAMN04487974_103266</name>
</gene>
<proteinExistence type="predicted"/>
<name>A0A1G7UTI2_9HYPH</name>
<keyword evidence="2" id="KW-1185">Reference proteome</keyword>
<organism evidence="1 2">
    <name type="scientific">Pelagibacterium luteolum</name>
    <dbReference type="NCBI Taxonomy" id="440168"/>
    <lineage>
        <taxon>Bacteria</taxon>
        <taxon>Pseudomonadati</taxon>
        <taxon>Pseudomonadota</taxon>
        <taxon>Alphaproteobacteria</taxon>
        <taxon>Hyphomicrobiales</taxon>
        <taxon>Devosiaceae</taxon>
        <taxon>Pelagibacterium</taxon>
    </lineage>
</organism>
<protein>
    <submittedName>
        <fullName evidence="1">Uncharacterized protein</fullName>
    </submittedName>
</protein>
<dbReference type="Proteomes" id="UP000199495">
    <property type="component" value="Unassembled WGS sequence"/>
</dbReference>
<accession>A0A1G7UTI2</accession>
<dbReference type="AlphaFoldDB" id="A0A1G7UTI2"/>
<sequence>MNTNTTLGDAFRSTFLPIGRNRGRGGYARIGQVTVSRTQNSVMASSSAA</sequence>
<evidence type="ECO:0000313" key="1">
    <source>
        <dbReference type="EMBL" id="SDG50797.1"/>
    </source>
</evidence>
<evidence type="ECO:0000313" key="2">
    <source>
        <dbReference type="Proteomes" id="UP000199495"/>
    </source>
</evidence>
<reference evidence="1 2" key="1">
    <citation type="submission" date="2016-10" db="EMBL/GenBank/DDBJ databases">
        <authorList>
            <person name="de Groot N.N."/>
        </authorList>
    </citation>
    <scope>NUCLEOTIDE SEQUENCE [LARGE SCALE GENOMIC DNA]</scope>
    <source>
        <strain evidence="1 2">CGMCC 1.10267</strain>
    </source>
</reference>